<dbReference type="EMBL" id="APOI01000014">
    <property type="protein sequence ID" value="ENU24224.1"/>
    <property type="molecule type" value="Genomic_DNA"/>
</dbReference>
<evidence type="ECO:0000313" key="1">
    <source>
        <dbReference type="EMBL" id="ENU24224.1"/>
    </source>
</evidence>
<name>A0ABN0JGA9_9GAMM</name>
<evidence type="ECO:0000313" key="2">
    <source>
        <dbReference type="Proteomes" id="UP000013034"/>
    </source>
</evidence>
<protein>
    <submittedName>
        <fullName evidence="1">Uncharacterized protein</fullName>
    </submittedName>
</protein>
<keyword evidence="2" id="KW-1185">Reference proteome</keyword>
<sequence>MALDYNGMHATCRTYADQILRSGFNDSCGRHGVGVYFWESSKDKPEIRTLARELSESFYEDRIRFFNSANDSSLSILEADITLSDESQILDFEEMSISQMFSVFIQKSKQLNTASNNDKQARINSSAIMLAFIKMVEEIRNSNILVIRVKTQAPTSFRQRLSRTFEFLNIDRQSCFVVRDKSVISNLQKLS</sequence>
<comment type="caution">
    <text evidence="1">The sequence shown here is derived from an EMBL/GenBank/DDBJ whole genome shotgun (WGS) entry which is preliminary data.</text>
</comment>
<reference evidence="1 2" key="1">
    <citation type="submission" date="2013-02" db="EMBL/GenBank/DDBJ databases">
        <title>The Genome Sequence of Acinetobacter sp. NIPH 809.</title>
        <authorList>
            <consortium name="The Broad Institute Genome Sequencing Platform"/>
            <consortium name="The Broad Institute Genome Sequencing Center for Infectious Disease"/>
            <person name="Cerqueira G."/>
            <person name="Feldgarden M."/>
            <person name="Courvalin P."/>
            <person name="Perichon B."/>
            <person name="Grillot-Courvalin C."/>
            <person name="Clermont D."/>
            <person name="Rocha E."/>
            <person name="Yoon E.-J."/>
            <person name="Nemec A."/>
            <person name="Walker B."/>
            <person name="Young S.K."/>
            <person name="Zeng Q."/>
            <person name="Gargeya S."/>
            <person name="Fitzgerald M."/>
            <person name="Haas B."/>
            <person name="Abouelleil A."/>
            <person name="Alvarado L."/>
            <person name="Arachchi H.M."/>
            <person name="Berlin A.M."/>
            <person name="Chapman S.B."/>
            <person name="Dewar J."/>
            <person name="Goldberg J."/>
            <person name="Griggs A."/>
            <person name="Gujja S."/>
            <person name="Hansen M."/>
            <person name="Howarth C."/>
            <person name="Imamovic A."/>
            <person name="Larimer J."/>
            <person name="McCowan C."/>
            <person name="Murphy C."/>
            <person name="Neiman D."/>
            <person name="Pearson M."/>
            <person name="Priest M."/>
            <person name="Roberts A."/>
            <person name="Saif S."/>
            <person name="Shea T."/>
            <person name="Sisk P."/>
            <person name="Sykes S."/>
            <person name="Wortman J."/>
            <person name="Nusbaum C."/>
            <person name="Birren B."/>
        </authorList>
    </citation>
    <scope>NUCLEOTIDE SEQUENCE [LARGE SCALE GENOMIC DNA]</scope>
    <source>
        <strain evidence="1 2">NIPH 809</strain>
    </source>
</reference>
<accession>A0ABN0JGA9</accession>
<dbReference type="RefSeq" id="WP_004653675.1">
    <property type="nucleotide sequence ID" value="NZ_KB849179.1"/>
</dbReference>
<proteinExistence type="predicted"/>
<gene>
    <name evidence="1" type="ORF">F993_01540</name>
</gene>
<organism evidence="1 2">
    <name type="scientific">Acinetobacter proteolyticus</name>
    <dbReference type="NCBI Taxonomy" id="1776741"/>
    <lineage>
        <taxon>Bacteria</taxon>
        <taxon>Pseudomonadati</taxon>
        <taxon>Pseudomonadota</taxon>
        <taxon>Gammaproteobacteria</taxon>
        <taxon>Moraxellales</taxon>
        <taxon>Moraxellaceae</taxon>
        <taxon>Acinetobacter</taxon>
    </lineage>
</organism>
<dbReference type="Proteomes" id="UP000013034">
    <property type="component" value="Unassembled WGS sequence"/>
</dbReference>